<dbReference type="EMBL" id="JAPQER010000007">
    <property type="protein sequence ID" value="MCY6485403.1"/>
    <property type="molecule type" value="Genomic_DNA"/>
</dbReference>
<evidence type="ECO:0008006" key="3">
    <source>
        <dbReference type="Google" id="ProtNLM"/>
    </source>
</evidence>
<keyword evidence="2" id="KW-1185">Reference proteome</keyword>
<accession>A0ABT4D2C5</accession>
<dbReference type="Proteomes" id="UP001078443">
    <property type="component" value="Unassembled WGS sequence"/>
</dbReference>
<name>A0ABT4D2C5_9CLOT</name>
<gene>
    <name evidence="1" type="ORF">OW763_13790</name>
</gene>
<sequence length="153" mass="17336">MKNYKIDKSKILKLFIVIIVLSLLHGCSRETRGFGTPGIAGFTYEQAQNGKKIKKDIISDSQIKEFDCGILSGTYGSFFIEDDSVSFTILKVNLKDKKVNLRDGKNHSYKGTAKYKNKKYSLNIIIRWNGFGATVFGTLYDKSNKNEIKFEIS</sequence>
<reference evidence="1" key="1">
    <citation type="submission" date="2022-12" db="EMBL/GenBank/DDBJ databases">
        <authorList>
            <person name="Wang J."/>
        </authorList>
    </citation>
    <scope>NUCLEOTIDE SEQUENCE</scope>
    <source>
        <strain evidence="1">HY-45-18</strain>
    </source>
</reference>
<proteinExistence type="predicted"/>
<evidence type="ECO:0000313" key="1">
    <source>
        <dbReference type="EMBL" id="MCY6485403.1"/>
    </source>
</evidence>
<comment type="caution">
    <text evidence="1">The sequence shown here is derived from an EMBL/GenBank/DDBJ whole genome shotgun (WGS) entry which is preliminary data.</text>
</comment>
<protein>
    <recommendedName>
        <fullName evidence="3">Lipoprotein</fullName>
    </recommendedName>
</protein>
<organism evidence="1 2">
    <name type="scientific">Clostridium aestuarii</name>
    <dbReference type="NCBI Taxonomy" id="338193"/>
    <lineage>
        <taxon>Bacteria</taxon>
        <taxon>Bacillati</taxon>
        <taxon>Bacillota</taxon>
        <taxon>Clostridia</taxon>
        <taxon>Eubacteriales</taxon>
        <taxon>Clostridiaceae</taxon>
        <taxon>Clostridium</taxon>
    </lineage>
</organism>
<dbReference type="RefSeq" id="WP_268041729.1">
    <property type="nucleotide sequence ID" value="NZ_JAPQER010000007.1"/>
</dbReference>
<evidence type="ECO:0000313" key="2">
    <source>
        <dbReference type="Proteomes" id="UP001078443"/>
    </source>
</evidence>